<evidence type="ECO:0000313" key="2">
    <source>
        <dbReference type="EnsemblMetazoa" id="GAUT033493-PA"/>
    </source>
</evidence>
<sequence length="168" mass="18944">MAHYSIIFIWICSLRLMETNSRNIPENIKVQNVPIVQNIESFLENHSALSVIPLKKQSKSSPLWALRYMLGIKGENDYLLAQLADASDYPAKKDVSVDLLYTEMGGTGDILTYIEIDTLQDTQEGNAHVVSGGIGQGSIHIVLEGKQTERFNYNARFYGRKTLKLMTY</sequence>
<proteinExistence type="predicted"/>
<organism evidence="2 3">
    <name type="scientific">Glossina austeni</name>
    <name type="common">Savannah tsetse fly</name>
    <dbReference type="NCBI Taxonomy" id="7395"/>
    <lineage>
        <taxon>Eukaryota</taxon>
        <taxon>Metazoa</taxon>
        <taxon>Ecdysozoa</taxon>
        <taxon>Arthropoda</taxon>
        <taxon>Hexapoda</taxon>
        <taxon>Insecta</taxon>
        <taxon>Pterygota</taxon>
        <taxon>Neoptera</taxon>
        <taxon>Endopterygota</taxon>
        <taxon>Diptera</taxon>
        <taxon>Brachycera</taxon>
        <taxon>Muscomorpha</taxon>
        <taxon>Hippoboscoidea</taxon>
        <taxon>Glossinidae</taxon>
        <taxon>Glossina</taxon>
    </lineage>
</organism>
<dbReference type="Pfam" id="PF15868">
    <property type="entry name" value="MBF2"/>
    <property type="match status" value="1"/>
</dbReference>
<accession>A0A1A9VD62</accession>
<dbReference type="EnsemblMetazoa" id="GAUT033493-RA">
    <property type="protein sequence ID" value="GAUT033493-PA"/>
    <property type="gene ID" value="GAUT033493"/>
</dbReference>
<protein>
    <recommendedName>
        <fullName evidence="4">PLAT domain-containing protein</fullName>
    </recommendedName>
</protein>
<evidence type="ECO:0000256" key="1">
    <source>
        <dbReference type="SAM" id="SignalP"/>
    </source>
</evidence>
<feature type="chain" id="PRO_5008399272" description="PLAT domain-containing protein" evidence="1">
    <location>
        <begin position="22"/>
        <end position="168"/>
    </location>
</feature>
<keyword evidence="1" id="KW-0732">Signal</keyword>
<keyword evidence="3" id="KW-1185">Reference proteome</keyword>
<dbReference type="InterPro" id="IPR031734">
    <property type="entry name" value="MBF2"/>
</dbReference>
<dbReference type="VEuPathDB" id="VectorBase:GAUT033493"/>
<name>A0A1A9VD62_GLOAU</name>
<dbReference type="Proteomes" id="UP000078200">
    <property type="component" value="Unassembled WGS sequence"/>
</dbReference>
<dbReference type="AlphaFoldDB" id="A0A1A9VD62"/>
<evidence type="ECO:0000313" key="3">
    <source>
        <dbReference type="Proteomes" id="UP000078200"/>
    </source>
</evidence>
<evidence type="ECO:0008006" key="4">
    <source>
        <dbReference type="Google" id="ProtNLM"/>
    </source>
</evidence>
<feature type="signal peptide" evidence="1">
    <location>
        <begin position="1"/>
        <end position="21"/>
    </location>
</feature>
<reference evidence="2" key="1">
    <citation type="submission" date="2020-05" db="UniProtKB">
        <authorList>
            <consortium name="EnsemblMetazoa"/>
        </authorList>
    </citation>
    <scope>IDENTIFICATION</scope>
    <source>
        <strain evidence="2">TTRI</strain>
    </source>
</reference>